<keyword evidence="1" id="KW-0378">Hydrolase</keyword>
<protein>
    <submittedName>
        <fullName evidence="1">5-methylcytosine-specific restriction endonuclease system specificity protein McrC</fullName>
    </submittedName>
</protein>
<dbReference type="Pfam" id="PF10117">
    <property type="entry name" value="McrBC"/>
    <property type="match status" value="1"/>
</dbReference>
<proteinExistence type="predicted"/>
<sequence length="350" mass="39596">MTDRSIAIRNVYVMMAYAFRTIRSDGSDRIAAETFDHLHDLLAEILVHGVGAQVKRGLHRDYLRRSDDLATVRGRIDVARTVATRSKVRGRLVCEFDEYEPDTPYNQALKSVMVLLIRHGEVSTQRRDALRRLLPYLDAVTLIPPTSIRWDGLTYHRANSAYRLLLGVCELIVRGLLPTQAAGAAKLASWVSDDAMSSLYERFLRGYYATHHPEFSPAASTVSWDFDETRALGAEQLPAMRTDVTLRRGRRTLIIDAKYYSRSMQVGMWGKATIHSANLYQVLTYVKNADVDRDGSVSGLLLYARTDAPLQPDLDVTIQGNRIGARTLDLDRPWADLRAQLEDTARWLED</sequence>
<evidence type="ECO:0000313" key="2">
    <source>
        <dbReference type="Proteomes" id="UP000249166"/>
    </source>
</evidence>
<accession>A0A328HGF4</accession>
<evidence type="ECO:0000313" key="1">
    <source>
        <dbReference type="EMBL" id="RAM37726.1"/>
    </source>
</evidence>
<gene>
    <name evidence="1" type="ORF">DBZ45_08990</name>
</gene>
<dbReference type="GO" id="GO:0004519">
    <property type="term" value="F:endonuclease activity"/>
    <property type="evidence" value="ECO:0007669"/>
    <property type="project" value="UniProtKB-KW"/>
</dbReference>
<reference evidence="1 2" key="1">
    <citation type="submission" date="2018-04" db="EMBL/GenBank/DDBJ databases">
        <title>Bacteria isolated from cave deposits of Manipur.</title>
        <authorList>
            <person name="Sahoo D."/>
            <person name="Sarangthem I."/>
            <person name="Nandeibam J."/>
        </authorList>
    </citation>
    <scope>NUCLEOTIDE SEQUENCE [LARGE SCALE GENOMIC DNA]</scope>
    <source>
        <strain evidence="2">mrc11</strain>
    </source>
</reference>
<dbReference type="InterPro" id="IPR014407">
    <property type="entry name" value="McrC_bac"/>
</dbReference>
<dbReference type="PIRSF" id="PIRSF003109">
    <property type="entry name" value="McrC"/>
    <property type="match status" value="1"/>
</dbReference>
<dbReference type="EMBL" id="QLNP01000067">
    <property type="protein sequence ID" value="RAM37726.1"/>
    <property type="molecule type" value="Genomic_DNA"/>
</dbReference>
<dbReference type="RefSeq" id="WP_111903575.1">
    <property type="nucleotide sequence ID" value="NZ_QLNP01000067.1"/>
</dbReference>
<dbReference type="AlphaFoldDB" id="A0A328HGF4"/>
<dbReference type="NCBIfam" id="NF007277">
    <property type="entry name" value="PRK09736.1"/>
    <property type="match status" value="1"/>
</dbReference>
<dbReference type="GO" id="GO:0009307">
    <property type="term" value="P:DNA restriction-modification system"/>
    <property type="evidence" value="ECO:0007669"/>
    <property type="project" value="InterPro"/>
</dbReference>
<comment type="caution">
    <text evidence="1">The sequence shown here is derived from an EMBL/GenBank/DDBJ whole genome shotgun (WGS) entry which is preliminary data.</text>
</comment>
<dbReference type="InterPro" id="IPR019292">
    <property type="entry name" value="McrC"/>
</dbReference>
<keyword evidence="1" id="KW-0540">Nuclease</keyword>
<keyword evidence="1" id="KW-0255">Endonuclease</keyword>
<dbReference type="Proteomes" id="UP000249166">
    <property type="component" value="Unassembled WGS sequence"/>
</dbReference>
<dbReference type="OrthoDB" id="9786961at2"/>
<dbReference type="PANTHER" id="PTHR38733">
    <property type="entry name" value="PROTEIN MCRC"/>
    <property type="match status" value="1"/>
</dbReference>
<organism evidence="1 2">
    <name type="scientific">Arthrobacter globiformis</name>
    <dbReference type="NCBI Taxonomy" id="1665"/>
    <lineage>
        <taxon>Bacteria</taxon>
        <taxon>Bacillati</taxon>
        <taxon>Actinomycetota</taxon>
        <taxon>Actinomycetes</taxon>
        <taxon>Micrococcales</taxon>
        <taxon>Micrococcaceae</taxon>
        <taxon>Arthrobacter</taxon>
    </lineage>
</organism>
<dbReference type="PANTHER" id="PTHR38733:SF1">
    <property type="entry name" value="TYPE IV METHYL-DIRECTED RESTRICTION ENZYME ECOKMCRBC"/>
    <property type="match status" value="1"/>
</dbReference>
<name>A0A328HGF4_ARTGO</name>